<dbReference type="Proteomes" id="UP000327044">
    <property type="component" value="Unassembled WGS sequence"/>
</dbReference>
<comment type="subcellular location">
    <subcellularLocation>
        <location evidence="1 5 6">Nucleus</location>
    </subcellularLocation>
</comment>
<feature type="domain" description="Homeobox" evidence="8">
    <location>
        <begin position="205"/>
        <end position="265"/>
    </location>
</feature>
<keyword evidence="3 5" id="KW-0371">Homeobox</keyword>
<gene>
    <name evidence="9" type="ORF">PPYR_05945</name>
</gene>
<dbReference type="PANTHER" id="PTHR24333:SF9">
    <property type="entry name" value="HOMEOBOX DOMAIN-CONTAINING PROTEIN"/>
    <property type="match status" value="1"/>
</dbReference>
<dbReference type="GO" id="GO:0003677">
    <property type="term" value="F:DNA binding"/>
    <property type="evidence" value="ECO:0007669"/>
    <property type="project" value="UniProtKB-UniRule"/>
</dbReference>
<evidence type="ECO:0000256" key="2">
    <source>
        <dbReference type="ARBA" id="ARBA00023125"/>
    </source>
</evidence>
<dbReference type="PRINTS" id="PR00024">
    <property type="entry name" value="HOMEOBOX"/>
</dbReference>
<feature type="region of interest" description="Disordered" evidence="7">
    <location>
        <begin position="193"/>
        <end position="212"/>
    </location>
</feature>
<keyword evidence="2 5" id="KW-0238">DNA-binding</keyword>
<dbReference type="InParanoid" id="A0A5N4AS70"/>
<dbReference type="SMART" id="SM00389">
    <property type="entry name" value="HOX"/>
    <property type="match status" value="1"/>
</dbReference>
<dbReference type="CDD" id="cd00086">
    <property type="entry name" value="homeodomain"/>
    <property type="match status" value="1"/>
</dbReference>
<accession>A0A5N4AS70</accession>
<evidence type="ECO:0000256" key="3">
    <source>
        <dbReference type="ARBA" id="ARBA00023155"/>
    </source>
</evidence>
<dbReference type="Gene3D" id="1.10.10.60">
    <property type="entry name" value="Homeodomain-like"/>
    <property type="match status" value="1"/>
</dbReference>
<proteinExistence type="predicted"/>
<dbReference type="PROSITE" id="PS50071">
    <property type="entry name" value="HOMEOBOX_2"/>
    <property type="match status" value="1"/>
</dbReference>
<evidence type="ECO:0000313" key="9">
    <source>
        <dbReference type="EMBL" id="KAB0800205.1"/>
    </source>
</evidence>
<name>A0A5N4AS70_PHOPY</name>
<dbReference type="InterPro" id="IPR001356">
    <property type="entry name" value="HD"/>
</dbReference>
<dbReference type="PANTHER" id="PTHR24333">
    <property type="entry name" value="HOMEO BOX HB9 LIKE A-RELATED"/>
    <property type="match status" value="1"/>
</dbReference>
<dbReference type="InterPro" id="IPR009057">
    <property type="entry name" value="Homeodomain-like_sf"/>
</dbReference>
<dbReference type="GO" id="GO:0005634">
    <property type="term" value="C:nucleus"/>
    <property type="evidence" value="ECO:0007669"/>
    <property type="project" value="UniProtKB-SubCell"/>
</dbReference>
<evidence type="ECO:0000256" key="7">
    <source>
        <dbReference type="SAM" id="MobiDB-lite"/>
    </source>
</evidence>
<dbReference type="SUPFAM" id="SSF46689">
    <property type="entry name" value="Homeodomain-like"/>
    <property type="match status" value="1"/>
</dbReference>
<dbReference type="AlphaFoldDB" id="A0A5N4AS70"/>
<evidence type="ECO:0000256" key="4">
    <source>
        <dbReference type="ARBA" id="ARBA00023242"/>
    </source>
</evidence>
<evidence type="ECO:0000313" key="10">
    <source>
        <dbReference type="Proteomes" id="UP000327044"/>
    </source>
</evidence>
<comment type="caution">
    <text evidence="9">The sequence shown here is derived from an EMBL/GenBank/DDBJ whole genome shotgun (WGS) entry which is preliminary data.</text>
</comment>
<organism evidence="9 10">
    <name type="scientific">Photinus pyralis</name>
    <name type="common">Common eastern firefly</name>
    <name type="synonym">Lampyris pyralis</name>
    <dbReference type="NCBI Taxonomy" id="7054"/>
    <lineage>
        <taxon>Eukaryota</taxon>
        <taxon>Metazoa</taxon>
        <taxon>Ecdysozoa</taxon>
        <taxon>Arthropoda</taxon>
        <taxon>Hexapoda</taxon>
        <taxon>Insecta</taxon>
        <taxon>Pterygota</taxon>
        <taxon>Neoptera</taxon>
        <taxon>Endopterygota</taxon>
        <taxon>Coleoptera</taxon>
        <taxon>Polyphaga</taxon>
        <taxon>Elateriformia</taxon>
        <taxon>Elateroidea</taxon>
        <taxon>Lampyridae</taxon>
        <taxon>Lampyrinae</taxon>
        <taxon>Photinus</taxon>
    </lineage>
</organism>
<evidence type="ECO:0000256" key="6">
    <source>
        <dbReference type="RuleBase" id="RU000682"/>
    </source>
</evidence>
<sequence>MELLVKRDLHEFVQTESETDQDSDRELDDNESVDILSDTPDLLEQREFSGNNRVNHNKFSIDSILGLNTSGETHKLSGGECDNACDLGLINSKHSSEEIKPSFTATLQDPCYRPILELPQLPRPDHLSLETRITDSFAGSKLSPGIESASDLPTYPLSFHPHFGSNPSALLYGGWIGGSPEQKAVTQIFGLQAPKTTNRRSRKPGLDRKPRQAYSAKQLERLESEFKIDKYLSVSKRMELSKALNLTEVQIKTWFQNRRTKWKKQLTTRLKMAQRQGLFPPHYFAPTSQHYPAIFPPYYSPVGCIFGVPLLDDATPTVSARNSPTVRSSNTD</sequence>
<dbReference type="InterPro" id="IPR050848">
    <property type="entry name" value="Homeobox_TF"/>
</dbReference>
<dbReference type="PROSITE" id="PS00027">
    <property type="entry name" value="HOMEOBOX_1"/>
    <property type="match status" value="1"/>
</dbReference>
<evidence type="ECO:0000256" key="1">
    <source>
        <dbReference type="ARBA" id="ARBA00004123"/>
    </source>
</evidence>
<keyword evidence="10" id="KW-1185">Reference proteome</keyword>
<dbReference type="InterPro" id="IPR017970">
    <property type="entry name" value="Homeobox_CS"/>
</dbReference>
<dbReference type="EMBL" id="VVIM01000004">
    <property type="protein sequence ID" value="KAB0800205.1"/>
    <property type="molecule type" value="Genomic_DNA"/>
</dbReference>
<evidence type="ECO:0000256" key="5">
    <source>
        <dbReference type="PROSITE-ProRule" id="PRU00108"/>
    </source>
</evidence>
<dbReference type="GO" id="GO:0000981">
    <property type="term" value="F:DNA-binding transcription factor activity, RNA polymerase II-specific"/>
    <property type="evidence" value="ECO:0007669"/>
    <property type="project" value="InterPro"/>
</dbReference>
<dbReference type="OrthoDB" id="6159439at2759"/>
<protein>
    <recommendedName>
        <fullName evidence="8">Homeobox domain-containing protein</fullName>
    </recommendedName>
</protein>
<feature type="DNA-binding region" description="Homeobox" evidence="5">
    <location>
        <begin position="207"/>
        <end position="266"/>
    </location>
</feature>
<dbReference type="InterPro" id="IPR020479">
    <property type="entry name" value="HD_metazoa"/>
</dbReference>
<keyword evidence="4 5" id="KW-0539">Nucleus</keyword>
<reference evidence="9 10" key="1">
    <citation type="journal article" date="2018" name="Elife">
        <title>Firefly genomes illuminate parallel origins of bioluminescence in beetles.</title>
        <authorList>
            <person name="Fallon T.R."/>
            <person name="Lower S.E."/>
            <person name="Chang C.H."/>
            <person name="Bessho-Uehara M."/>
            <person name="Martin G.J."/>
            <person name="Bewick A.J."/>
            <person name="Behringer M."/>
            <person name="Debat H.J."/>
            <person name="Wong I."/>
            <person name="Day J.C."/>
            <person name="Suvorov A."/>
            <person name="Silva C.J."/>
            <person name="Stanger-Hall K.F."/>
            <person name="Hall D.W."/>
            <person name="Schmitz R.J."/>
            <person name="Nelson D.R."/>
            <person name="Lewis S.M."/>
            <person name="Shigenobu S."/>
            <person name="Bybee S.M."/>
            <person name="Larracuente A.M."/>
            <person name="Oba Y."/>
            <person name="Weng J.K."/>
        </authorList>
    </citation>
    <scope>NUCLEOTIDE SEQUENCE [LARGE SCALE GENOMIC DNA]</scope>
    <source>
        <strain evidence="9">1611_PpyrPB1</strain>
        <tissue evidence="9">Whole body</tissue>
    </source>
</reference>
<dbReference type="Pfam" id="PF00046">
    <property type="entry name" value="Homeodomain"/>
    <property type="match status" value="1"/>
</dbReference>
<evidence type="ECO:0000259" key="8">
    <source>
        <dbReference type="PROSITE" id="PS50071"/>
    </source>
</evidence>